<evidence type="ECO:0000313" key="1">
    <source>
        <dbReference type="EMBL" id="CAL5218630.1"/>
    </source>
</evidence>
<evidence type="ECO:0000313" key="2">
    <source>
        <dbReference type="Proteomes" id="UP001497392"/>
    </source>
</evidence>
<gene>
    <name evidence="1" type="primary">g331</name>
    <name evidence="1" type="ORF">VP750_LOCUS289</name>
</gene>
<accession>A0ABP1FFG0</accession>
<dbReference type="EMBL" id="CAXHTA020000001">
    <property type="protein sequence ID" value="CAL5218630.1"/>
    <property type="molecule type" value="Genomic_DNA"/>
</dbReference>
<reference evidence="1 2" key="1">
    <citation type="submission" date="2024-06" db="EMBL/GenBank/DDBJ databases">
        <authorList>
            <person name="Kraege A."/>
            <person name="Thomma B."/>
        </authorList>
    </citation>
    <scope>NUCLEOTIDE SEQUENCE [LARGE SCALE GENOMIC DNA]</scope>
</reference>
<organism evidence="1 2">
    <name type="scientific">Coccomyxa viridis</name>
    <dbReference type="NCBI Taxonomy" id="1274662"/>
    <lineage>
        <taxon>Eukaryota</taxon>
        <taxon>Viridiplantae</taxon>
        <taxon>Chlorophyta</taxon>
        <taxon>core chlorophytes</taxon>
        <taxon>Trebouxiophyceae</taxon>
        <taxon>Trebouxiophyceae incertae sedis</taxon>
        <taxon>Coccomyxaceae</taxon>
        <taxon>Coccomyxa</taxon>
    </lineage>
</organism>
<comment type="caution">
    <text evidence="1">The sequence shown here is derived from an EMBL/GenBank/DDBJ whole genome shotgun (WGS) entry which is preliminary data.</text>
</comment>
<proteinExistence type="predicted"/>
<protein>
    <submittedName>
        <fullName evidence="1">G331 protein</fullName>
    </submittedName>
</protein>
<keyword evidence="2" id="KW-1185">Reference proteome</keyword>
<dbReference type="Proteomes" id="UP001497392">
    <property type="component" value="Unassembled WGS sequence"/>
</dbReference>
<sequence length="188" mass="21125">MEYDSDSESEDGLVEKLKLLSPELTRDEKGYDLYLRQYLPLLGVHRSYASQPESKAYKIGLLHFLDSPEHGCDPEESVLSAYVDQEIPKSLGCPEYEGRVKANEISKTLLVCHFTKPSSPRAVKPSSSMRFDLLQRDMIDVRLNDGSDASEVIAVCPPPRVLPLLLPCTGREPQRKVHALNTEVQIEL</sequence>
<name>A0ABP1FFG0_9CHLO</name>